<dbReference type="EMBL" id="RWJN01000198">
    <property type="protein sequence ID" value="TCD65117.1"/>
    <property type="molecule type" value="Genomic_DNA"/>
</dbReference>
<proteinExistence type="predicted"/>
<keyword evidence="2" id="KW-0732">Signal</keyword>
<feature type="non-terminal residue" evidence="3">
    <location>
        <position position="129"/>
    </location>
</feature>
<evidence type="ECO:0000256" key="2">
    <source>
        <dbReference type="SAM" id="SignalP"/>
    </source>
</evidence>
<gene>
    <name evidence="3" type="ORF">EIP91_003091</name>
</gene>
<reference evidence="3 4" key="1">
    <citation type="submission" date="2018-11" db="EMBL/GenBank/DDBJ databases">
        <title>Genome assembly of Steccherinum ochraceum LE-BIN_3174, the white-rot fungus of the Steccherinaceae family (The Residual Polyporoid clade, Polyporales, Basidiomycota).</title>
        <authorList>
            <person name="Fedorova T.V."/>
            <person name="Glazunova O.A."/>
            <person name="Landesman E.O."/>
            <person name="Moiseenko K.V."/>
            <person name="Psurtseva N.V."/>
            <person name="Savinova O.S."/>
            <person name="Shakhova N.V."/>
            <person name="Tyazhelova T.V."/>
            <person name="Vasina D.V."/>
        </authorList>
    </citation>
    <scope>NUCLEOTIDE SEQUENCE [LARGE SCALE GENOMIC DNA]</scope>
    <source>
        <strain evidence="3 4">LE-BIN_3174</strain>
    </source>
</reference>
<organism evidence="3 4">
    <name type="scientific">Steccherinum ochraceum</name>
    <dbReference type="NCBI Taxonomy" id="92696"/>
    <lineage>
        <taxon>Eukaryota</taxon>
        <taxon>Fungi</taxon>
        <taxon>Dikarya</taxon>
        <taxon>Basidiomycota</taxon>
        <taxon>Agaricomycotina</taxon>
        <taxon>Agaricomycetes</taxon>
        <taxon>Polyporales</taxon>
        <taxon>Steccherinaceae</taxon>
        <taxon>Steccherinum</taxon>
    </lineage>
</organism>
<feature type="region of interest" description="Disordered" evidence="1">
    <location>
        <begin position="75"/>
        <end position="129"/>
    </location>
</feature>
<name>A0A4V2MW69_9APHY</name>
<protein>
    <submittedName>
        <fullName evidence="3">Uncharacterized protein</fullName>
    </submittedName>
</protein>
<accession>A0A4V2MW69</accession>
<feature type="compositionally biased region" description="Polar residues" evidence="1">
    <location>
        <begin position="96"/>
        <end position="108"/>
    </location>
</feature>
<sequence>MRYSAILASVLAVAVTSVAAVPSFYGGGDGLVARDDYPHFATRNLAERDIHHELVLRDLLDSLYARDYGHTLVARVNPPAGGTRPPAGQPAPFSGPANSQNPQTLQRVQSHKPVIRKAAPAPAPSHGAV</sequence>
<evidence type="ECO:0000313" key="3">
    <source>
        <dbReference type="EMBL" id="TCD65117.1"/>
    </source>
</evidence>
<dbReference type="Proteomes" id="UP000292702">
    <property type="component" value="Unassembled WGS sequence"/>
</dbReference>
<feature type="signal peptide" evidence="2">
    <location>
        <begin position="1"/>
        <end position="20"/>
    </location>
</feature>
<feature type="chain" id="PRO_5020348889" evidence="2">
    <location>
        <begin position="21"/>
        <end position="129"/>
    </location>
</feature>
<comment type="caution">
    <text evidence="3">The sequence shown here is derived from an EMBL/GenBank/DDBJ whole genome shotgun (WGS) entry which is preliminary data.</text>
</comment>
<evidence type="ECO:0000313" key="4">
    <source>
        <dbReference type="Proteomes" id="UP000292702"/>
    </source>
</evidence>
<evidence type="ECO:0000256" key="1">
    <source>
        <dbReference type="SAM" id="MobiDB-lite"/>
    </source>
</evidence>
<keyword evidence="4" id="KW-1185">Reference proteome</keyword>
<dbReference type="AlphaFoldDB" id="A0A4V2MW69"/>